<dbReference type="InterPro" id="IPR027417">
    <property type="entry name" value="P-loop_NTPase"/>
</dbReference>
<dbReference type="AlphaFoldDB" id="A0A098VPP5"/>
<evidence type="ECO:0000256" key="2">
    <source>
        <dbReference type="ARBA" id="ARBA00009334"/>
    </source>
</evidence>
<dbReference type="VEuPathDB" id="MicrosporidiaDB:DI09_50p170"/>
<evidence type="ECO:0000256" key="9">
    <source>
        <dbReference type="ARBA" id="ARBA00022840"/>
    </source>
</evidence>
<evidence type="ECO:0000259" key="14">
    <source>
        <dbReference type="PROSITE" id="PS51194"/>
    </source>
</evidence>
<evidence type="ECO:0000256" key="5">
    <source>
        <dbReference type="ARBA" id="ARBA00022552"/>
    </source>
</evidence>
<dbReference type="Pfam" id="PF00271">
    <property type="entry name" value="Helicase_C"/>
    <property type="match status" value="1"/>
</dbReference>
<dbReference type="SMART" id="SM00490">
    <property type="entry name" value="HELICc"/>
    <property type="match status" value="1"/>
</dbReference>
<dbReference type="GO" id="GO:0016787">
    <property type="term" value="F:hydrolase activity"/>
    <property type="evidence" value="ECO:0007669"/>
    <property type="project" value="UniProtKB-KW"/>
</dbReference>
<dbReference type="GO" id="GO:0003676">
    <property type="term" value="F:nucleic acid binding"/>
    <property type="evidence" value="ECO:0007669"/>
    <property type="project" value="InterPro"/>
</dbReference>
<keyword evidence="9 12" id="KW-0067">ATP-binding</keyword>
<comment type="subcellular location">
    <subcellularLocation>
        <location evidence="1">Nucleus</location>
        <location evidence="1">Nucleolus</location>
    </subcellularLocation>
</comment>
<dbReference type="EMBL" id="JMKJ01000019">
    <property type="protein sequence ID" value="KGG53023.1"/>
    <property type="molecule type" value="Genomic_DNA"/>
</dbReference>
<dbReference type="VEuPathDB" id="MicrosporidiaDB:DI09_117p80"/>
<evidence type="ECO:0000256" key="4">
    <source>
        <dbReference type="ARBA" id="ARBA00022517"/>
    </source>
</evidence>
<evidence type="ECO:0000256" key="12">
    <source>
        <dbReference type="RuleBase" id="RU000492"/>
    </source>
</evidence>
<keyword evidence="5" id="KW-0698">rRNA processing</keyword>
<keyword evidence="8 12" id="KW-0347">Helicase</keyword>
<dbReference type="InterPro" id="IPR014001">
    <property type="entry name" value="Helicase_ATP-bd"/>
</dbReference>
<dbReference type="OrthoDB" id="196131at2759"/>
<comment type="similarity">
    <text evidence="2">Belongs to the DEAD box helicase family. DDX5/DBP2 subfamily.</text>
</comment>
<evidence type="ECO:0000313" key="16">
    <source>
        <dbReference type="EMBL" id="KGG53023.1"/>
    </source>
</evidence>
<dbReference type="GeneID" id="25260208"/>
<dbReference type="RefSeq" id="XP_013239459.1">
    <property type="nucleotide sequence ID" value="XM_013384005.1"/>
</dbReference>
<dbReference type="PROSITE" id="PS51194">
    <property type="entry name" value="HELICASE_CTER"/>
    <property type="match status" value="1"/>
</dbReference>
<dbReference type="Pfam" id="PF00270">
    <property type="entry name" value="DEAD"/>
    <property type="match status" value="1"/>
</dbReference>
<evidence type="ECO:0000313" key="15">
    <source>
        <dbReference type="EMBL" id="KGG50910.1"/>
    </source>
</evidence>
<dbReference type="Proteomes" id="UP000029725">
    <property type="component" value="Unassembled WGS sequence"/>
</dbReference>
<dbReference type="PROSITE" id="PS51192">
    <property type="entry name" value="HELICASE_ATP_BIND_1"/>
    <property type="match status" value="1"/>
</dbReference>
<dbReference type="EMBL" id="JMKJ01000455">
    <property type="protein sequence ID" value="KGG50910.1"/>
    <property type="molecule type" value="Genomic_DNA"/>
</dbReference>
<evidence type="ECO:0000256" key="1">
    <source>
        <dbReference type="ARBA" id="ARBA00004604"/>
    </source>
</evidence>
<dbReference type="InterPro" id="IPR001650">
    <property type="entry name" value="Helicase_C-like"/>
</dbReference>
<evidence type="ECO:0000256" key="6">
    <source>
        <dbReference type="ARBA" id="ARBA00022741"/>
    </source>
</evidence>
<keyword evidence="10" id="KW-0539">Nucleus</keyword>
<dbReference type="GO" id="GO:0003724">
    <property type="term" value="F:RNA helicase activity"/>
    <property type="evidence" value="ECO:0007669"/>
    <property type="project" value="UniProtKB-EC"/>
</dbReference>
<dbReference type="SUPFAM" id="SSF52540">
    <property type="entry name" value="P-loop containing nucleoside triphosphate hydrolases"/>
    <property type="match status" value="1"/>
</dbReference>
<keyword evidence="7 12" id="KW-0378">Hydrolase</keyword>
<dbReference type="GO" id="GO:0005524">
    <property type="term" value="F:ATP binding"/>
    <property type="evidence" value="ECO:0007669"/>
    <property type="project" value="UniProtKB-KW"/>
</dbReference>
<dbReference type="InterPro" id="IPR011545">
    <property type="entry name" value="DEAD/DEAH_box_helicase_dom"/>
</dbReference>
<name>A0A098VPP5_9MICR</name>
<dbReference type="CDD" id="cd00268">
    <property type="entry name" value="DEADc"/>
    <property type="match status" value="1"/>
</dbReference>
<keyword evidence="6 12" id="KW-0547">Nucleotide-binding</keyword>
<dbReference type="EC" id="3.6.4.13" evidence="3"/>
<feature type="domain" description="Helicase ATP-binding" evidence="13">
    <location>
        <begin position="100"/>
        <end position="285"/>
    </location>
</feature>
<reference evidence="15 17" key="1">
    <citation type="submission" date="2014-04" db="EMBL/GenBank/DDBJ databases">
        <title>A new species of microsporidia sheds light on the evolution of extreme parasitism.</title>
        <authorList>
            <person name="Haag K.L."/>
            <person name="James T.Y."/>
            <person name="Larsson R."/>
            <person name="Schaer T.M."/>
            <person name="Refardt D."/>
            <person name="Pombert J.-F."/>
            <person name="Ebert D."/>
        </authorList>
    </citation>
    <scope>NUCLEOTIDE SEQUENCE [LARGE SCALE GENOMIC DNA]</scope>
    <source>
        <strain evidence="15 17">UGP3</strain>
        <tissue evidence="15">Spores</tissue>
    </source>
</reference>
<evidence type="ECO:0000256" key="11">
    <source>
        <dbReference type="ARBA" id="ARBA00037449"/>
    </source>
</evidence>
<accession>A0A098VPP5</accession>
<evidence type="ECO:0000259" key="13">
    <source>
        <dbReference type="PROSITE" id="PS51192"/>
    </source>
</evidence>
<keyword evidence="17" id="KW-1185">Reference proteome</keyword>
<dbReference type="SMART" id="SM00487">
    <property type="entry name" value="DEXDc"/>
    <property type="match status" value="1"/>
</dbReference>
<dbReference type="CDD" id="cd18787">
    <property type="entry name" value="SF2_C_DEAD"/>
    <property type="match status" value="1"/>
</dbReference>
<comment type="caution">
    <text evidence="15">The sequence shown here is derived from an EMBL/GenBank/DDBJ whole genome shotgun (WGS) entry which is preliminary data.</text>
</comment>
<keyword evidence="4" id="KW-0690">Ribosome biogenesis</keyword>
<evidence type="ECO:0000256" key="8">
    <source>
        <dbReference type="ARBA" id="ARBA00022806"/>
    </source>
</evidence>
<evidence type="ECO:0000256" key="3">
    <source>
        <dbReference type="ARBA" id="ARBA00012552"/>
    </source>
</evidence>
<dbReference type="PANTHER" id="PTHR47958">
    <property type="entry name" value="ATP-DEPENDENT RNA HELICASE DBP3"/>
    <property type="match status" value="1"/>
</dbReference>
<organism evidence="15 17">
    <name type="scientific">Mitosporidium daphniae</name>
    <dbReference type="NCBI Taxonomy" id="1485682"/>
    <lineage>
        <taxon>Eukaryota</taxon>
        <taxon>Fungi</taxon>
        <taxon>Fungi incertae sedis</taxon>
        <taxon>Microsporidia</taxon>
        <taxon>Mitosporidium</taxon>
    </lineage>
</organism>
<dbReference type="GeneID" id="25258097"/>
<comment type="function">
    <text evidence="11">ATP-dependent RNA helicase required for 60S ribosomal subunit synthesis. Involved in efficient pre-rRNA processing, predominantly at site A3, which is necessary for the normal formation of 25S and 5.8S rRNAs.</text>
</comment>
<dbReference type="PROSITE" id="PS00039">
    <property type="entry name" value="DEAD_ATP_HELICASE"/>
    <property type="match status" value="1"/>
</dbReference>
<dbReference type="InterPro" id="IPR044742">
    <property type="entry name" value="DEAD/DEAH_RhlB"/>
</dbReference>
<sequence length="505" mass="55291">MAKTKVKKTGTSVPSPPHATSVQYLELLQNLSKISEEEAIIFRKEKNISVDTGDSNGQSAEIFKPVIRFSDSSAVLPKGLLKICDGFEDIPSAIQSQTWPYALTFSKSIVGIAETGSGKTIAFGIPAIAKVIHLSGTKKNVPNGKYSPDVLILAPTRELAIQIGETIEKATGFLEKPIKSTVIYGGVDRSSQLAHLLSTKPQILIATPGRLLDYLSEDELSLFTVSYFVLDEADRMLDMGFAPDVKRIVNAMDSTLSRQTLMFSATWPSTIKRLADSLIKGPSVRISVTSRSELLTSTDNSQFSPSSLKGGSTIKQIVTVVDDHQEKEKILFSLLSKYSSGKIILFVLYKKEADRIEQVLLKKGYKVSTIHGDKAQSARASALATFKDGKSLILLATDVASRGLDIPFVETVINYTFPLTIEDYVHRIGRTGRAGRSGVAHTIFSPLDKNHSGELIGVLRNSGQDVPQELLAFGTATKKREHKDYGSHYKEIDPSIKPKHFKFDD</sequence>
<protein>
    <recommendedName>
        <fullName evidence="3">RNA helicase</fullName>
        <ecNumber evidence="3">3.6.4.13</ecNumber>
    </recommendedName>
</protein>
<gene>
    <name evidence="16" type="ORF">DI09_117p80</name>
    <name evidence="15" type="ORF">DI09_50p170</name>
</gene>
<dbReference type="RefSeq" id="XP_013237337.1">
    <property type="nucleotide sequence ID" value="XM_013381883.1"/>
</dbReference>
<dbReference type="HOGENOM" id="CLU_003041_1_5_1"/>
<evidence type="ECO:0000256" key="7">
    <source>
        <dbReference type="ARBA" id="ARBA00022801"/>
    </source>
</evidence>
<evidence type="ECO:0000313" key="17">
    <source>
        <dbReference type="Proteomes" id="UP000029725"/>
    </source>
</evidence>
<dbReference type="Gene3D" id="3.40.50.300">
    <property type="entry name" value="P-loop containing nucleotide triphosphate hydrolases"/>
    <property type="match status" value="2"/>
</dbReference>
<dbReference type="InterPro" id="IPR000629">
    <property type="entry name" value="RNA-helicase_DEAD-box_CS"/>
</dbReference>
<feature type="domain" description="Helicase C-terminal" evidence="14">
    <location>
        <begin position="313"/>
        <end position="474"/>
    </location>
</feature>
<proteinExistence type="inferred from homology"/>
<evidence type="ECO:0000256" key="10">
    <source>
        <dbReference type="ARBA" id="ARBA00023242"/>
    </source>
</evidence>